<dbReference type="InterPro" id="IPR029057">
    <property type="entry name" value="PRTase-like"/>
</dbReference>
<dbReference type="PANTHER" id="PTHR43344">
    <property type="entry name" value="PHOSPHOSERINE PHOSPHATASE"/>
    <property type="match status" value="1"/>
</dbReference>
<dbReference type="InterPro" id="IPR027417">
    <property type="entry name" value="P-loop_NTPase"/>
</dbReference>
<protein>
    <submittedName>
        <fullName evidence="2">Uracil phosphoribosyltransferase-domain-containing protein</fullName>
    </submittedName>
</protein>
<dbReference type="PANTHER" id="PTHR43344:SF20">
    <property type="entry name" value="URACIL PHOSPHORIBOSYLTRANSFERASE"/>
    <property type="match status" value="1"/>
</dbReference>
<comment type="caution">
    <text evidence="2">The sequence shown here is derived from an EMBL/GenBank/DDBJ whole genome shotgun (WGS) entry which is preliminary data.</text>
</comment>
<dbReference type="GO" id="GO:0005737">
    <property type="term" value="C:cytoplasm"/>
    <property type="evidence" value="ECO:0007669"/>
    <property type="project" value="TreeGrafter"/>
</dbReference>
<dbReference type="InterPro" id="IPR000836">
    <property type="entry name" value="PRTase_dom"/>
</dbReference>
<dbReference type="InterPro" id="IPR023214">
    <property type="entry name" value="HAD_sf"/>
</dbReference>
<dbReference type="Gene3D" id="3.40.50.1000">
    <property type="entry name" value="HAD superfamily/HAD-like"/>
    <property type="match status" value="1"/>
</dbReference>
<keyword evidence="2" id="KW-0808">Transferase</keyword>
<dbReference type="CDD" id="cd06223">
    <property type="entry name" value="PRTases_typeI"/>
    <property type="match status" value="1"/>
</dbReference>
<dbReference type="Gene3D" id="3.40.50.2020">
    <property type="match status" value="1"/>
</dbReference>
<sequence>MTSQVDSKNLSNENSAFSELTLSETIPYIVPVDQKPIVVGLYGVPGCGKTVLLNELEKELGEEFAYFEGAAVIARLVPGGLDAFQKMEEHEKMRWRELAINDIQQKCALTGRVAVVVGHFMFWDEKDEAGRSVWTGSDQTIFTHILYLDIPAQVVALRRHMDSSRIRPAISEEHIRKWQRAEREQLRILCLEHRILFSAIPPNKVAMHLRYFREHTEDHNVSRVEHTLDEAFREVSGGQEKQETTLVFDGDRTLIPEDTGMLFWKLFLADKSTLGDTGHDSDPLKELFSSPFGYSYAAFCQAALIYEAVQEERFIKYCEMVASSVTMFPEIISLLKRAENRSVGAVVVTCGLRLIWEKILQKAGLSKTVKVIGGGHIRDGLIVTDKVKATLVARLRDFHRTYVCAFGDSILDLPMLKGANQAVVVVGEKRSRLMESALLNAIENEGLRAWQVLLPKTASIAPRLDKGKLPVIDITKDDILNVIVFHCRPRVLHPNDNTAKVLMTPMRDARVSGPDLQQAHRLVGRYLATEFIPDLIGLEEYSIQHVQGTRTSGHRLLHEDKTLIIALMRGGEPMAFGVNEALPSANFLHAKIPQDVERRYLQGQETLILVDSVINNGKTVEEFVLHIRKLHSTIRILVVVGVIQAQSLNPDSALARISRDVDFIALRLSDNKFTGKGTTDTGNRLFNTTHLQ</sequence>
<feature type="domain" description="Phosphoribosyltransferase" evidence="1">
    <location>
        <begin position="495"/>
        <end position="688"/>
    </location>
</feature>
<keyword evidence="2" id="KW-0328">Glycosyltransferase</keyword>
<proteinExistence type="predicted"/>
<dbReference type="GO" id="GO:0006564">
    <property type="term" value="P:L-serine biosynthetic process"/>
    <property type="evidence" value="ECO:0007669"/>
    <property type="project" value="TreeGrafter"/>
</dbReference>
<dbReference type="Pfam" id="PF14681">
    <property type="entry name" value="UPRTase"/>
    <property type="match status" value="1"/>
</dbReference>
<dbReference type="AlphaFoldDB" id="A0AA38PQM5"/>
<dbReference type="Pfam" id="PF13207">
    <property type="entry name" value="AAA_17"/>
    <property type="match status" value="1"/>
</dbReference>
<dbReference type="InterPro" id="IPR050582">
    <property type="entry name" value="HAD-like_SerB"/>
</dbReference>
<dbReference type="GO" id="GO:0016757">
    <property type="term" value="F:glycosyltransferase activity"/>
    <property type="evidence" value="ECO:0007669"/>
    <property type="project" value="UniProtKB-KW"/>
</dbReference>
<evidence type="ECO:0000313" key="2">
    <source>
        <dbReference type="EMBL" id="KAJ3979874.1"/>
    </source>
</evidence>
<evidence type="ECO:0000313" key="3">
    <source>
        <dbReference type="Proteomes" id="UP001163850"/>
    </source>
</evidence>
<dbReference type="GO" id="GO:0000287">
    <property type="term" value="F:magnesium ion binding"/>
    <property type="evidence" value="ECO:0007669"/>
    <property type="project" value="TreeGrafter"/>
</dbReference>
<organism evidence="2 3">
    <name type="scientific">Lentinula detonsa</name>
    <dbReference type="NCBI Taxonomy" id="2804962"/>
    <lineage>
        <taxon>Eukaryota</taxon>
        <taxon>Fungi</taxon>
        <taxon>Dikarya</taxon>
        <taxon>Basidiomycota</taxon>
        <taxon>Agaricomycotina</taxon>
        <taxon>Agaricomycetes</taxon>
        <taxon>Agaricomycetidae</taxon>
        <taxon>Agaricales</taxon>
        <taxon>Marasmiineae</taxon>
        <taxon>Omphalotaceae</taxon>
        <taxon>Lentinula</taxon>
    </lineage>
</organism>
<dbReference type="SUPFAM" id="SSF52540">
    <property type="entry name" value="P-loop containing nucleoside triphosphate hydrolases"/>
    <property type="match status" value="1"/>
</dbReference>
<dbReference type="GO" id="GO:0036424">
    <property type="term" value="F:L-phosphoserine phosphatase activity"/>
    <property type="evidence" value="ECO:0007669"/>
    <property type="project" value="TreeGrafter"/>
</dbReference>
<evidence type="ECO:0000259" key="1">
    <source>
        <dbReference type="Pfam" id="PF14681"/>
    </source>
</evidence>
<dbReference type="InterPro" id="IPR036412">
    <property type="entry name" value="HAD-like_sf"/>
</dbReference>
<dbReference type="SUPFAM" id="SSF53271">
    <property type="entry name" value="PRTase-like"/>
    <property type="match status" value="1"/>
</dbReference>
<gene>
    <name evidence="2" type="ORF">F5890DRAFT_1420657</name>
</gene>
<name>A0AA38PQM5_9AGAR</name>
<dbReference type="Proteomes" id="UP001163850">
    <property type="component" value="Unassembled WGS sequence"/>
</dbReference>
<reference evidence="2" key="1">
    <citation type="submission" date="2022-08" db="EMBL/GenBank/DDBJ databases">
        <authorList>
            <consortium name="DOE Joint Genome Institute"/>
            <person name="Min B."/>
            <person name="Riley R."/>
            <person name="Sierra-Patev S."/>
            <person name="Naranjo-Ortiz M."/>
            <person name="Looney B."/>
            <person name="Konkel Z."/>
            <person name="Slot J.C."/>
            <person name="Sakamoto Y."/>
            <person name="Steenwyk J.L."/>
            <person name="Rokas A."/>
            <person name="Carro J."/>
            <person name="Camarero S."/>
            <person name="Ferreira P."/>
            <person name="Molpeceres G."/>
            <person name="Ruiz-Duenas F.J."/>
            <person name="Serrano A."/>
            <person name="Henrissat B."/>
            <person name="Drula E."/>
            <person name="Hughes K.W."/>
            <person name="Mata J.L."/>
            <person name="Ishikawa N.K."/>
            <person name="Vargas-Isla R."/>
            <person name="Ushijima S."/>
            <person name="Smith C.A."/>
            <person name="Ahrendt S."/>
            <person name="Andreopoulos W."/>
            <person name="He G."/>
            <person name="Labutti K."/>
            <person name="Lipzen A."/>
            <person name="Ng V."/>
            <person name="Sandor L."/>
            <person name="Barry K."/>
            <person name="Martinez A.T."/>
            <person name="Xiao Y."/>
            <person name="Gibbons J.G."/>
            <person name="Terashima K."/>
            <person name="Hibbett D.S."/>
            <person name="Grigoriev I.V."/>
        </authorList>
    </citation>
    <scope>NUCLEOTIDE SEQUENCE</scope>
    <source>
        <strain evidence="2">TFB7829</strain>
    </source>
</reference>
<dbReference type="Pfam" id="PF12710">
    <property type="entry name" value="HAD"/>
    <property type="match status" value="1"/>
</dbReference>
<dbReference type="SUPFAM" id="SSF56784">
    <property type="entry name" value="HAD-like"/>
    <property type="match status" value="1"/>
</dbReference>
<dbReference type="EMBL" id="MU802256">
    <property type="protein sequence ID" value="KAJ3979874.1"/>
    <property type="molecule type" value="Genomic_DNA"/>
</dbReference>
<accession>A0AA38PQM5</accession>
<dbReference type="Gene3D" id="3.40.50.300">
    <property type="entry name" value="P-loop containing nucleotide triphosphate hydrolases"/>
    <property type="match status" value="1"/>
</dbReference>